<dbReference type="GO" id="GO:0000978">
    <property type="term" value="F:RNA polymerase II cis-regulatory region sequence-specific DNA binding"/>
    <property type="evidence" value="ECO:0007669"/>
    <property type="project" value="TreeGrafter"/>
</dbReference>
<dbReference type="InterPro" id="IPR009071">
    <property type="entry name" value="HMG_box_dom"/>
</dbReference>
<dbReference type="Gene3D" id="1.10.30.10">
    <property type="entry name" value="High mobility group box domain"/>
    <property type="match status" value="1"/>
</dbReference>
<keyword evidence="3" id="KW-0539">Nucleus</keyword>
<accession>A0A8H7C1W5</accession>
<dbReference type="AlphaFoldDB" id="A0A8H7C1W5"/>
<evidence type="ECO:0000256" key="1">
    <source>
        <dbReference type="ARBA" id="ARBA00023125"/>
    </source>
</evidence>
<dbReference type="PANTHER" id="PTHR10270">
    <property type="entry name" value="SOX TRANSCRIPTION FACTOR"/>
    <property type="match status" value="1"/>
</dbReference>
<dbReference type="GO" id="GO:0005634">
    <property type="term" value="C:nucleus"/>
    <property type="evidence" value="ECO:0007669"/>
    <property type="project" value="UniProtKB-UniRule"/>
</dbReference>
<dbReference type="InterPro" id="IPR050140">
    <property type="entry name" value="SRY-related_HMG-box_TF-like"/>
</dbReference>
<gene>
    <name evidence="6" type="ORF">Agabi119p4_10102</name>
</gene>
<feature type="domain" description="HMG box" evidence="5">
    <location>
        <begin position="21"/>
        <end position="86"/>
    </location>
</feature>
<feature type="region of interest" description="Disordered" evidence="4">
    <location>
        <begin position="84"/>
        <end position="140"/>
    </location>
</feature>
<keyword evidence="2" id="KW-0804">Transcription</keyword>
<dbReference type="InterPro" id="IPR036910">
    <property type="entry name" value="HMG_box_dom_sf"/>
</dbReference>
<dbReference type="Proteomes" id="UP000629468">
    <property type="component" value="Unassembled WGS sequence"/>
</dbReference>
<dbReference type="SMART" id="SM00398">
    <property type="entry name" value="HMG"/>
    <property type="match status" value="1"/>
</dbReference>
<evidence type="ECO:0000256" key="4">
    <source>
        <dbReference type="SAM" id="MobiDB-lite"/>
    </source>
</evidence>
<evidence type="ECO:0000256" key="3">
    <source>
        <dbReference type="PROSITE-ProRule" id="PRU00267"/>
    </source>
</evidence>
<evidence type="ECO:0000313" key="7">
    <source>
        <dbReference type="Proteomes" id="UP000629468"/>
    </source>
</evidence>
<proteinExistence type="predicted"/>
<feature type="region of interest" description="Disordered" evidence="4">
    <location>
        <begin position="1"/>
        <end position="23"/>
    </location>
</feature>
<organism evidence="6 7">
    <name type="scientific">Agaricus bisporus var. burnettii</name>
    <dbReference type="NCBI Taxonomy" id="192524"/>
    <lineage>
        <taxon>Eukaryota</taxon>
        <taxon>Fungi</taxon>
        <taxon>Dikarya</taxon>
        <taxon>Basidiomycota</taxon>
        <taxon>Agaricomycotina</taxon>
        <taxon>Agaricomycetes</taxon>
        <taxon>Agaricomycetidae</taxon>
        <taxon>Agaricales</taxon>
        <taxon>Agaricineae</taxon>
        <taxon>Agaricaceae</taxon>
        <taxon>Agaricus</taxon>
    </lineage>
</organism>
<comment type="caution">
    <text evidence="6">The sequence shown here is derived from an EMBL/GenBank/DDBJ whole genome shotgun (WGS) entry which is preliminary data.</text>
</comment>
<evidence type="ECO:0000313" key="6">
    <source>
        <dbReference type="EMBL" id="KAF7760693.1"/>
    </source>
</evidence>
<protein>
    <submittedName>
        <fullName evidence="6">Transcriptional regulator family: HMG</fullName>
    </submittedName>
</protein>
<dbReference type="Pfam" id="PF00505">
    <property type="entry name" value="HMG_box"/>
    <property type="match status" value="1"/>
</dbReference>
<sequence>MATPLSPPSALSPRSKTHQHIPRPPNCFILFRTYRIRNIGATERQANFSKMLAEEWRNLSQAERDVWKERAEAKSRLHKEMYPDYKYRPVRRTSKPRRTNAKKTKKPYDHNDRSFGSGIRAPGLTYSTPPHPGLTLPHNGQPSLQYPTWSWSPADRSLAWPFPSFFPEFTGPDETTGGALQTF</sequence>
<dbReference type="SUPFAM" id="SSF47095">
    <property type="entry name" value="HMG-box"/>
    <property type="match status" value="1"/>
</dbReference>
<dbReference type="EMBL" id="JABXXO010000014">
    <property type="protein sequence ID" value="KAF7760693.1"/>
    <property type="molecule type" value="Genomic_DNA"/>
</dbReference>
<dbReference type="GO" id="GO:0001228">
    <property type="term" value="F:DNA-binding transcription activator activity, RNA polymerase II-specific"/>
    <property type="evidence" value="ECO:0007669"/>
    <property type="project" value="TreeGrafter"/>
</dbReference>
<feature type="compositionally biased region" description="Basic residues" evidence="4">
    <location>
        <begin position="88"/>
        <end position="105"/>
    </location>
</feature>
<reference evidence="6 7" key="1">
    <citation type="journal article" name="Sci. Rep.">
        <title>Telomere-to-telomere assembled and centromere annotated genomes of the two main subspecies of the button mushroom Agaricus bisporus reveal especially polymorphic chromosome ends.</title>
        <authorList>
            <person name="Sonnenberg A.S.M."/>
            <person name="Sedaghat-Telgerd N."/>
            <person name="Lavrijssen B."/>
            <person name="Ohm R.A."/>
            <person name="Hendrickx P.M."/>
            <person name="Scholtmeijer K."/>
            <person name="Baars J.J.P."/>
            <person name="van Peer A."/>
        </authorList>
    </citation>
    <scope>NUCLEOTIDE SEQUENCE [LARGE SCALE GENOMIC DNA]</scope>
    <source>
        <strain evidence="6 7">H119_p4</strain>
    </source>
</reference>
<dbReference type="CDD" id="cd01389">
    <property type="entry name" value="HMG-box_ROX1-like"/>
    <property type="match status" value="1"/>
</dbReference>
<evidence type="ECO:0000256" key="2">
    <source>
        <dbReference type="ARBA" id="ARBA00023163"/>
    </source>
</evidence>
<feature type="DNA-binding region" description="HMG box" evidence="3">
    <location>
        <begin position="21"/>
        <end position="86"/>
    </location>
</feature>
<name>A0A8H7C1W5_AGABI</name>
<dbReference type="GO" id="GO:0030154">
    <property type="term" value="P:cell differentiation"/>
    <property type="evidence" value="ECO:0007669"/>
    <property type="project" value="TreeGrafter"/>
</dbReference>
<dbReference type="SMR" id="A0A8H7C1W5"/>
<keyword evidence="1 3" id="KW-0238">DNA-binding</keyword>
<evidence type="ECO:0000259" key="5">
    <source>
        <dbReference type="PROSITE" id="PS50118"/>
    </source>
</evidence>
<dbReference type="PROSITE" id="PS50118">
    <property type="entry name" value="HMG_BOX_2"/>
    <property type="match status" value="1"/>
</dbReference>
<dbReference type="PANTHER" id="PTHR10270:SF161">
    <property type="entry name" value="SEX-DETERMINING REGION Y PROTEIN"/>
    <property type="match status" value="1"/>
</dbReference>